<dbReference type="Proteomes" id="UP000198806">
    <property type="component" value="Unassembled WGS sequence"/>
</dbReference>
<reference evidence="5 6" key="1">
    <citation type="submission" date="2016-10" db="EMBL/GenBank/DDBJ databases">
        <authorList>
            <person name="de Groot N.N."/>
        </authorList>
    </citation>
    <scope>NUCLEOTIDE SEQUENCE [LARGE SCALE GENOMIC DNA]</scope>
    <source>
        <strain evidence="5 6">DSM 1283</strain>
    </source>
</reference>
<evidence type="ECO:0000313" key="5">
    <source>
        <dbReference type="EMBL" id="SFO07210.1"/>
    </source>
</evidence>
<evidence type="ECO:0000313" key="6">
    <source>
        <dbReference type="Proteomes" id="UP000198806"/>
    </source>
</evidence>
<evidence type="ECO:0000256" key="2">
    <source>
        <dbReference type="ARBA" id="ARBA00024867"/>
    </source>
</evidence>
<evidence type="ECO:0000256" key="3">
    <source>
        <dbReference type="PROSITE-ProRule" id="PRU00169"/>
    </source>
</evidence>
<organism evidence="5 6">
    <name type="scientific">Anaerocolumna aminovalerica</name>
    <dbReference type="NCBI Taxonomy" id="1527"/>
    <lineage>
        <taxon>Bacteria</taxon>
        <taxon>Bacillati</taxon>
        <taxon>Bacillota</taxon>
        <taxon>Clostridia</taxon>
        <taxon>Lachnospirales</taxon>
        <taxon>Lachnospiraceae</taxon>
        <taxon>Anaerocolumna</taxon>
    </lineage>
</organism>
<protein>
    <recommendedName>
        <fullName evidence="1">Stage 0 sporulation protein A homolog</fullName>
    </recommendedName>
</protein>
<comment type="function">
    <text evidence="2">May play the central regulatory role in sporulation. It may be an element of the effector pathway responsible for the activation of sporulation genes in response to nutritional stress. Spo0A may act in concert with spo0H (a sigma factor) to control the expression of some genes that are critical to the sporulation process.</text>
</comment>
<dbReference type="RefSeq" id="WP_091685409.1">
    <property type="nucleotide sequence ID" value="NZ_BAABFM010000072.1"/>
</dbReference>
<dbReference type="SMART" id="SM00448">
    <property type="entry name" value="REC"/>
    <property type="match status" value="1"/>
</dbReference>
<dbReference type="PANTHER" id="PTHR43228:SF1">
    <property type="entry name" value="TWO-COMPONENT RESPONSE REGULATOR ARR22"/>
    <property type="match status" value="1"/>
</dbReference>
<dbReference type="Gene3D" id="3.40.50.2300">
    <property type="match status" value="1"/>
</dbReference>
<dbReference type="EMBL" id="FOWD01000008">
    <property type="protein sequence ID" value="SFO07210.1"/>
    <property type="molecule type" value="Genomic_DNA"/>
</dbReference>
<dbReference type="PROSITE" id="PS50110">
    <property type="entry name" value="RESPONSE_REGULATORY"/>
    <property type="match status" value="1"/>
</dbReference>
<dbReference type="SUPFAM" id="SSF52172">
    <property type="entry name" value="CheY-like"/>
    <property type="match status" value="1"/>
</dbReference>
<dbReference type="Pfam" id="PF00072">
    <property type="entry name" value="Response_reg"/>
    <property type="match status" value="1"/>
</dbReference>
<feature type="modified residue" description="4-aspartylphosphate" evidence="3">
    <location>
        <position position="53"/>
    </location>
</feature>
<dbReference type="AlphaFoldDB" id="A0A1I5E7C0"/>
<proteinExistence type="predicted"/>
<keyword evidence="3" id="KW-0597">Phosphoprotein</keyword>
<dbReference type="OrthoDB" id="9790669at2"/>
<keyword evidence="6" id="KW-1185">Reference proteome</keyword>
<name>A0A1I5E7C0_9FIRM</name>
<dbReference type="STRING" id="1527.SAMN04489757_10856"/>
<dbReference type="InterPro" id="IPR052048">
    <property type="entry name" value="ST_Response_Regulator"/>
</dbReference>
<dbReference type="GO" id="GO:0000160">
    <property type="term" value="P:phosphorelay signal transduction system"/>
    <property type="evidence" value="ECO:0007669"/>
    <property type="project" value="InterPro"/>
</dbReference>
<dbReference type="PANTHER" id="PTHR43228">
    <property type="entry name" value="TWO-COMPONENT RESPONSE REGULATOR"/>
    <property type="match status" value="1"/>
</dbReference>
<sequence length="120" mass="13247">MANILVVDDSLFIRKIVGDMIQEAGHRVIGEATDGNEAMMQYLNLKPDLVIMDVTMPYMTGIEGLKMIKKIDPKAKVIMCSAMGQKSMIIEAIQLGASDYVIKPIKKNRLISTINHVLGV</sequence>
<dbReference type="InterPro" id="IPR011006">
    <property type="entry name" value="CheY-like_superfamily"/>
</dbReference>
<accession>A0A1I5E7C0</accession>
<dbReference type="InterPro" id="IPR001789">
    <property type="entry name" value="Sig_transdc_resp-reg_receiver"/>
</dbReference>
<evidence type="ECO:0000259" key="4">
    <source>
        <dbReference type="PROSITE" id="PS50110"/>
    </source>
</evidence>
<feature type="domain" description="Response regulatory" evidence="4">
    <location>
        <begin position="3"/>
        <end position="118"/>
    </location>
</feature>
<evidence type="ECO:0000256" key="1">
    <source>
        <dbReference type="ARBA" id="ARBA00018672"/>
    </source>
</evidence>
<gene>
    <name evidence="5" type="ORF">SAMN04489757_10856</name>
</gene>